<dbReference type="Pfam" id="PF17677">
    <property type="entry name" value="Glyco_hydro38C2"/>
    <property type="match status" value="1"/>
</dbReference>
<dbReference type="GO" id="GO:0009313">
    <property type="term" value="P:oligosaccharide catabolic process"/>
    <property type="evidence" value="ECO:0007669"/>
    <property type="project" value="TreeGrafter"/>
</dbReference>
<dbReference type="GO" id="GO:0030246">
    <property type="term" value="F:carbohydrate binding"/>
    <property type="evidence" value="ECO:0007669"/>
    <property type="project" value="InterPro"/>
</dbReference>
<comment type="caution">
    <text evidence="6">The sequence shown here is derived from an EMBL/GenBank/DDBJ whole genome shotgun (WGS) entry which is preliminary data.</text>
</comment>
<dbReference type="EC" id="3.2.1.24" evidence="6"/>
<protein>
    <submittedName>
        <fullName evidence="6">Alpha-mannosidase</fullName>
        <ecNumber evidence="6">3.2.1.24</ecNumber>
    </submittedName>
</protein>
<dbReference type="InterPro" id="IPR011330">
    <property type="entry name" value="Glyco_hydro/deAcase_b/a-brl"/>
</dbReference>
<dbReference type="Pfam" id="PF09261">
    <property type="entry name" value="Alpha-mann_mid"/>
    <property type="match status" value="1"/>
</dbReference>
<dbReference type="PANTHER" id="PTHR46017">
    <property type="entry name" value="ALPHA-MANNOSIDASE 2C1"/>
    <property type="match status" value="1"/>
</dbReference>
<dbReference type="Pfam" id="PF01074">
    <property type="entry name" value="Glyco_hydro_38N"/>
    <property type="match status" value="1"/>
</dbReference>
<sequence length="1015" mass="111483">MHDDHRLVEARLERALQQRLRPALYGETVPLDIEVWHAPGEPVPVSEALAADFKPAALGDKWGPPWGTSWFRLTAQVPQEWDGRRVEAVIDLGFGGGPGFSAEGLAYTPDGDPIKGLNPDNIYLPISGLTAGGVSESEHAKAKGGTRFQVYLEAAANPTVIQEGFRPTNLGDKSTAGTDPMYEIRRAEIAVFHVDVWHLLRDVEVLSQLMQELPEDLPRRAEILRALERSLDALDYDDIPGSAALAREQLAPVLSKPAYASAHQISAVGHAHIDSAWLWPLRETVRKVARTVSNVTTLAADNPDFRFAFSQAQQHAWMKDHHPKVWDRLKQAVEAGQIIPIGGMWVESDTNMPGGEALARQFVHGKRFFLDEYGIETEVVWLPDSFGYTAAMPQLVKLSGHKWFLTQKISWNQTNKFPHHTFWWEGIDGTRVFTHFPPADTYNGQLTGKELARAQRNYQDQGGGTWSLLPFGHGDGGGGPTREMLGRAERLADLESSPKVTIEHPADFFARAHDEYTKAPVWVGELYLELHRATYTSQAKTKQGNRRSEHLLREAELWSAAATVAGKLDYPYADLDRIWKAVLLNQFHDILPGSSIHWVHREAEETYARVAVELEGIIERAQAALAGAGDATVVFNAAPHDRNGVPALGAAVKSGSHAPAVTVERDGGSLVVGNGLVRVRIDERGLLSSVLEIESGREAIAPGTVGNLLQLHVDTPNVWDAWDVDPFYRNKVKDLTGVDSIEVIAESAEEAAVAVTRSFGSSTIVQTITLRAGECQVNIDNEIDWHEKEKFLKAAFPLDVRAAQSASETQFGHLFRPTHTNTSWEDAKFEICAHRWIHVGEPGYGHAVVNNSTYGHDVTRDVREDGGTTTTVRLSLLRAPRVPDPVTDQGLHRLSYALVPGAGIPEAVEEGYRINLPARTVTGAEGVAPLVEIDNPAVVVEAVKLADDQSGDVVVRLYEAHGNRATARLSTSFGLASVQETDLLERTLADREIADGGVSVALRPFQVLTLRCKRA</sequence>
<dbReference type="Gene3D" id="1.20.1270.50">
    <property type="entry name" value="Glycoside hydrolase family 38, central domain"/>
    <property type="match status" value="1"/>
</dbReference>
<dbReference type="PANTHER" id="PTHR46017:SF1">
    <property type="entry name" value="ALPHA-MANNOSIDASE 2C1"/>
    <property type="match status" value="1"/>
</dbReference>
<dbReference type="InterPro" id="IPR011682">
    <property type="entry name" value="Glyco_hydro_38_C"/>
</dbReference>
<name>A0A927RGF5_9ACTN</name>
<dbReference type="AlphaFoldDB" id="A0A927RGF5"/>
<dbReference type="InterPro" id="IPR000602">
    <property type="entry name" value="Glyco_hydro_38_N"/>
</dbReference>
<dbReference type="RefSeq" id="WP_192754390.1">
    <property type="nucleotide sequence ID" value="NZ_BAABJL010000042.1"/>
</dbReference>
<dbReference type="InterPro" id="IPR011013">
    <property type="entry name" value="Gal_mutarotase_sf_dom"/>
</dbReference>
<dbReference type="SUPFAM" id="SSF74650">
    <property type="entry name" value="Galactose mutarotase-like"/>
    <property type="match status" value="1"/>
</dbReference>
<evidence type="ECO:0000256" key="4">
    <source>
        <dbReference type="ARBA" id="ARBA00023295"/>
    </source>
</evidence>
<reference evidence="6" key="1">
    <citation type="submission" date="2020-10" db="EMBL/GenBank/DDBJ databases">
        <title>Sequencing the genomes of 1000 actinobacteria strains.</title>
        <authorList>
            <person name="Klenk H.-P."/>
        </authorList>
    </citation>
    <scope>NUCLEOTIDE SEQUENCE</scope>
    <source>
        <strain evidence="6">DSM 45354</strain>
    </source>
</reference>
<evidence type="ECO:0000259" key="5">
    <source>
        <dbReference type="SMART" id="SM00872"/>
    </source>
</evidence>
<evidence type="ECO:0000313" key="7">
    <source>
        <dbReference type="Proteomes" id="UP000638648"/>
    </source>
</evidence>
<dbReference type="SUPFAM" id="SSF88688">
    <property type="entry name" value="Families 57/38 glycoside transferase middle domain"/>
    <property type="match status" value="1"/>
</dbReference>
<dbReference type="GO" id="GO:0006013">
    <property type="term" value="P:mannose metabolic process"/>
    <property type="evidence" value="ECO:0007669"/>
    <property type="project" value="InterPro"/>
</dbReference>
<dbReference type="Pfam" id="PF22907">
    <property type="entry name" value="Ams1-like_1st"/>
    <property type="match status" value="1"/>
</dbReference>
<keyword evidence="7" id="KW-1185">Reference proteome</keyword>
<evidence type="ECO:0000256" key="2">
    <source>
        <dbReference type="ARBA" id="ARBA00022723"/>
    </source>
</evidence>
<dbReference type="Proteomes" id="UP000638648">
    <property type="component" value="Unassembled WGS sequence"/>
</dbReference>
<dbReference type="SMART" id="SM00872">
    <property type="entry name" value="Alpha-mann_mid"/>
    <property type="match status" value="1"/>
</dbReference>
<dbReference type="InterPro" id="IPR054723">
    <property type="entry name" value="Ams1-like_N"/>
</dbReference>
<feature type="domain" description="Glycoside hydrolase family 38 central" evidence="5">
    <location>
        <begin position="529"/>
        <end position="607"/>
    </location>
</feature>
<dbReference type="EMBL" id="JADBEM010000001">
    <property type="protein sequence ID" value="MBE1611130.1"/>
    <property type="molecule type" value="Genomic_DNA"/>
</dbReference>
<dbReference type="CDD" id="cd10789">
    <property type="entry name" value="GH38N_AMII_ER_cytosolic"/>
    <property type="match status" value="1"/>
</dbReference>
<gene>
    <name evidence="6" type="ORF">HEB94_007978</name>
</gene>
<dbReference type="FunFam" id="1.20.1270.50:FF:000004">
    <property type="entry name" value="alpha-mannosidase 2C1 isoform X1"/>
    <property type="match status" value="1"/>
</dbReference>
<evidence type="ECO:0000313" key="6">
    <source>
        <dbReference type="EMBL" id="MBE1611130.1"/>
    </source>
</evidence>
<dbReference type="GO" id="GO:0004559">
    <property type="term" value="F:alpha-mannosidase activity"/>
    <property type="evidence" value="ECO:0007669"/>
    <property type="project" value="UniProtKB-EC"/>
</dbReference>
<dbReference type="GO" id="GO:0046872">
    <property type="term" value="F:metal ion binding"/>
    <property type="evidence" value="ECO:0007669"/>
    <property type="project" value="UniProtKB-KW"/>
</dbReference>
<dbReference type="Pfam" id="PF07748">
    <property type="entry name" value="Glyco_hydro_38C"/>
    <property type="match status" value="1"/>
</dbReference>
<dbReference type="Gene3D" id="3.20.110.10">
    <property type="entry name" value="Glycoside hydrolase 38, N terminal domain"/>
    <property type="match status" value="1"/>
</dbReference>
<dbReference type="SUPFAM" id="SSF88713">
    <property type="entry name" value="Glycoside hydrolase/deacetylase"/>
    <property type="match status" value="1"/>
</dbReference>
<keyword evidence="2" id="KW-0479">Metal-binding</keyword>
<dbReference type="Gene3D" id="2.60.40.2220">
    <property type="match status" value="1"/>
</dbReference>
<dbReference type="InterPro" id="IPR028995">
    <property type="entry name" value="Glyco_hydro_57/38_cen_sf"/>
</dbReference>
<dbReference type="Gene3D" id="2.70.98.30">
    <property type="entry name" value="Golgi alpha-mannosidase II, domain 4"/>
    <property type="match status" value="1"/>
</dbReference>
<evidence type="ECO:0000256" key="3">
    <source>
        <dbReference type="ARBA" id="ARBA00022801"/>
    </source>
</evidence>
<evidence type="ECO:0000256" key="1">
    <source>
        <dbReference type="ARBA" id="ARBA00009792"/>
    </source>
</evidence>
<dbReference type="InterPro" id="IPR041147">
    <property type="entry name" value="GH38_C"/>
</dbReference>
<accession>A0A927RGF5</accession>
<organism evidence="6 7">
    <name type="scientific">Actinopolymorpha pittospori</name>
    <dbReference type="NCBI Taxonomy" id="648752"/>
    <lineage>
        <taxon>Bacteria</taxon>
        <taxon>Bacillati</taxon>
        <taxon>Actinomycetota</taxon>
        <taxon>Actinomycetes</taxon>
        <taxon>Propionibacteriales</taxon>
        <taxon>Actinopolymorphaceae</taxon>
        <taxon>Actinopolymorpha</taxon>
    </lineage>
</organism>
<comment type="similarity">
    <text evidence="1">Belongs to the glycosyl hydrolase 38 family.</text>
</comment>
<dbReference type="InterPro" id="IPR027291">
    <property type="entry name" value="Glyco_hydro_38_N_sf"/>
</dbReference>
<proteinExistence type="inferred from homology"/>
<dbReference type="FunFam" id="3.20.110.10:FF:000002">
    <property type="entry name" value="alpha-mannosidase 2C1 isoform X1"/>
    <property type="match status" value="1"/>
</dbReference>
<dbReference type="InterPro" id="IPR015341">
    <property type="entry name" value="Glyco_hydro_38_cen"/>
</dbReference>
<keyword evidence="4 6" id="KW-0326">Glycosidase</keyword>
<keyword evidence="3 6" id="KW-0378">Hydrolase</keyword>
<dbReference type="InterPro" id="IPR037094">
    <property type="entry name" value="Glyco_hydro_38_cen_sf"/>
</dbReference>